<proteinExistence type="predicted"/>
<protein>
    <submittedName>
        <fullName evidence="1">Uncharacterized protein</fullName>
    </submittedName>
</protein>
<name>A0A1I2XA02_9HYPH</name>
<reference evidence="2" key="1">
    <citation type="submission" date="2016-10" db="EMBL/GenBank/DDBJ databases">
        <authorList>
            <person name="Varghese N."/>
            <person name="Submissions S."/>
        </authorList>
    </citation>
    <scope>NUCLEOTIDE SEQUENCE [LARGE SCALE GENOMIC DNA]</scope>
    <source>
        <strain evidence="2">Gh-105</strain>
    </source>
</reference>
<accession>A0A1I2XA02</accession>
<evidence type="ECO:0000313" key="2">
    <source>
        <dbReference type="Proteomes" id="UP000199229"/>
    </source>
</evidence>
<organism evidence="1 2">
    <name type="scientific">Methylobacterium gossipiicola</name>
    <dbReference type="NCBI Taxonomy" id="582675"/>
    <lineage>
        <taxon>Bacteria</taxon>
        <taxon>Pseudomonadati</taxon>
        <taxon>Pseudomonadota</taxon>
        <taxon>Alphaproteobacteria</taxon>
        <taxon>Hyphomicrobiales</taxon>
        <taxon>Methylobacteriaceae</taxon>
        <taxon>Methylobacterium</taxon>
    </lineage>
</organism>
<dbReference type="EMBL" id="FOPM01000035">
    <property type="protein sequence ID" value="SFH10232.1"/>
    <property type="molecule type" value="Genomic_DNA"/>
</dbReference>
<gene>
    <name evidence="1" type="ORF">SAMN05192565_13526</name>
</gene>
<dbReference type="AlphaFoldDB" id="A0A1I2XA02"/>
<evidence type="ECO:0000313" key="1">
    <source>
        <dbReference type="EMBL" id="SFH10232.1"/>
    </source>
</evidence>
<dbReference type="Proteomes" id="UP000199229">
    <property type="component" value="Unassembled WGS sequence"/>
</dbReference>
<keyword evidence="2" id="KW-1185">Reference proteome</keyword>
<sequence length="136" mass="14411">MNPTQTAMTEETGETALAQTVRRAAAQARRRAAAFPASVSGDDLPWAVIEAFDADIRGHVERDRRIEGERDRVLIAAVNLAETRPEDGADAVEAARAALVDAIDYLEQAVLRFGIVNAAAARHGLGGAGRPVAARP</sequence>